<keyword evidence="2" id="KW-0677">Repeat</keyword>
<proteinExistence type="inferred from homology"/>
<comment type="caution">
    <text evidence="5">The sequence shown here is derived from an EMBL/GenBank/DDBJ whole genome shotgun (WGS) entry which is preliminary data.</text>
</comment>
<dbReference type="SMART" id="SM00248">
    <property type="entry name" value="ANK"/>
    <property type="match status" value="2"/>
</dbReference>
<dbReference type="PROSITE" id="PS50088">
    <property type="entry name" value="ANK_REPEAT"/>
    <property type="match status" value="1"/>
</dbReference>
<feature type="repeat" description="ANK" evidence="4">
    <location>
        <begin position="52"/>
        <end position="84"/>
    </location>
</feature>
<dbReference type="SUPFAM" id="SSF48403">
    <property type="entry name" value="Ankyrin repeat"/>
    <property type="match status" value="1"/>
</dbReference>
<gene>
    <name evidence="5" type="ORF">JD844_032431</name>
</gene>
<dbReference type="PANTHER" id="PTHR24136:SF17">
    <property type="entry name" value="ANKYRIN REPEAT AND SOCS BOX PROTEIN 9"/>
    <property type="match status" value="1"/>
</dbReference>
<dbReference type="InterPro" id="IPR002110">
    <property type="entry name" value="Ankyrin_rpt"/>
</dbReference>
<accession>A0ABQ7T4X8</accession>
<dbReference type="Pfam" id="PF13637">
    <property type="entry name" value="Ank_4"/>
    <property type="match status" value="1"/>
</dbReference>
<evidence type="ECO:0000256" key="3">
    <source>
        <dbReference type="ARBA" id="ARBA00023043"/>
    </source>
</evidence>
<dbReference type="InterPro" id="IPR036770">
    <property type="entry name" value="Ankyrin_rpt-contain_sf"/>
</dbReference>
<dbReference type="EMBL" id="JAIPUX010001232">
    <property type="protein sequence ID" value="KAH0624705.1"/>
    <property type="molecule type" value="Genomic_DNA"/>
</dbReference>
<sequence>MQALNKGHTKCVEALISHGVNIDHNIKHLGTPLYIACENQQVDWASANTGKGLESPLHMAAQTSNPDMVHLLLDFGANTRARNAEGKKPTELVSPSSPLAQIFLQKEGAI</sequence>
<evidence type="ECO:0000313" key="5">
    <source>
        <dbReference type="EMBL" id="KAH0624705.1"/>
    </source>
</evidence>
<dbReference type="PROSITE" id="PS50297">
    <property type="entry name" value="ANK_REP_REGION"/>
    <property type="match status" value="1"/>
</dbReference>
<comment type="similarity">
    <text evidence="1">Belongs to the ankyrin SOCS box (ASB) family.</text>
</comment>
<keyword evidence="6" id="KW-1185">Reference proteome</keyword>
<keyword evidence="3 4" id="KW-0040">ANK repeat</keyword>
<evidence type="ECO:0000256" key="4">
    <source>
        <dbReference type="PROSITE-ProRule" id="PRU00023"/>
    </source>
</evidence>
<name>A0ABQ7T4X8_PHRPL</name>
<evidence type="ECO:0000256" key="1">
    <source>
        <dbReference type="ARBA" id="ARBA00005949"/>
    </source>
</evidence>
<evidence type="ECO:0000256" key="2">
    <source>
        <dbReference type="ARBA" id="ARBA00022737"/>
    </source>
</evidence>
<protein>
    <submittedName>
        <fullName evidence="5">Uncharacterized protein</fullName>
    </submittedName>
</protein>
<dbReference type="PANTHER" id="PTHR24136">
    <property type="entry name" value="SOWAH (DROSOPHILA) HOMOLOG"/>
    <property type="match status" value="1"/>
</dbReference>
<dbReference type="InterPro" id="IPR051573">
    <property type="entry name" value="Ankyrin-SOCS_box_domain"/>
</dbReference>
<dbReference type="Proteomes" id="UP000826234">
    <property type="component" value="Unassembled WGS sequence"/>
</dbReference>
<evidence type="ECO:0000313" key="6">
    <source>
        <dbReference type="Proteomes" id="UP000826234"/>
    </source>
</evidence>
<dbReference type="Pfam" id="PF00023">
    <property type="entry name" value="Ank"/>
    <property type="match status" value="1"/>
</dbReference>
<organism evidence="5 6">
    <name type="scientific">Phrynosoma platyrhinos</name>
    <name type="common">Desert horned lizard</name>
    <dbReference type="NCBI Taxonomy" id="52577"/>
    <lineage>
        <taxon>Eukaryota</taxon>
        <taxon>Metazoa</taxon>
        <taxon>Chordata</taxon>
        <taxon>Craniata</taxon>
        <taxon>Vertebrata</taxon>
        <taxon>Euteleostomi</taxon>
        <taxon>Lepidosauria</taxon>
        <taxon>Squamata</taxon>
        <taxon>Bifurcata</taxon>
        <taxon>Unidentata</taxon>
        <taxon>Episquamata</taxon>
        <taxon>Toxicofera</taxon>
        <taxon>Iguania</taxon>
        <taxon>Phrynosomatidae</taxon>
        <taxon>Phrynosomatinae</taxon>
        <taxon>Phrynosoma</taxon>
    </lineage>
</organism>
<dbReference type="Gene3D" id="1.25.40.20">
    <property type="entry name" value="Ankyrin repeat-containing domain"/>
    <property type="match status" value="1"/>
</dbReference>
<reference evidence="5 6" key="1">
    <citation type="journal article" date="2022" name="Gigascience">
        <title>A chromosome-level genome assembly and annotation of the desert horned lizard, Phrynosoma platyrhinos, provides insight into chromosomal rearrangements among reptiles.</title>
        <authorList>
            <person name="Koochekian N."/>
            <person name="Ascanio A."/>
            <person name="Farleigh K."/>
            <person name="Card D.C."/>
            <person name="Schield D.R."/>
            <person name="Castoe T.A."/>
            <person name="Jezkova T."/>
        </authorList>
    </citation>
    <scope>NUCLEOTIDE SEQUENCE [LARGE SCALE GENOMIC DNA]</scope>
    <source>
        <strain evidence="5">NK-2021</strain>
    </source>
</reference>